<dbReference type="SUPFAM" id="SSF55073">
    <property type="entry name" value="Nucleotide cyclase"/>
    <property type="match status" value="1"/>
</dbReference>
<dbReference type="PANTHER" id="PTHR45138">
    <property type="entry name" value="REGULATORY COMPONENTS OF SENSORY TRANSDUCTION SYSTEM"/>
    <property type="match status" value="1"/>
</dbReference>
<dbReference type="InterPro" id="IPR050469">
    <property type="entry name" value="Diguanylate_Cyclase"/>
</dbReference>
<dbReference type="InterPro" id="IPR029787">
    <property type="entry name" value="Nucleotide_cyclase"/>
</dbReference>
<protein>
    <recommendedName>
        <fullName evidence="1">diguanylate cyclase</fullName>
        <ecNumber evidence="1">2.7.7.65</ecNumber>
    </recommendedName>
</protein>
<sequence length="490" mass="51994">MSQQDQQHAGSTGIYLSPMAQRRADFDQACGPLFAQLHLADSVDAAAGLLAAAPAGLLVVDLERFEPSIDLDALAGLLARRGEGPVLLLCPYAYARWLPLLNRARPAAYAITPIEPARLRTTVRQCLDTPGGAVPAADAATLRALLALRARVQAALEAPDDAPGLDERLCQALLAWPGVLHAAMFRMRPDGNLQLEAELGRDSAAGLRLGVLLQRSERLLQAPLRHAFPGLLAAATGEPALLDTLDQAGEPALARDLRAHGVAQALGLPVPADGPGAPRGALSLLLDSPAALAPEAWSTLGDCAAMAALGLRLADMNLEAEQLLARLTYVSTTDALTGVANRRHGEELLEREVKRARRYRAPLALLSFDIDRFKAINDTYGHPVGDVALRTVADCVRALLRSSDVLVRSGGEEFHVIAPHTSAIDGLKMAEKIRHGVEQAAIPGCDHVTVSIGVAQLAEQENADSLVRRVEAAMARAKRAGRNCVELAMQ</sequence>
<organism evidence="4 5">
    <name type="scientific">Massilia aerilata</name>
    <dbReference type="NCBI Taxonomy" id="453817"/>
    <lineage>
        <taxon>Bacteria</taxon>
        <taxon>Pseudomonadati</taxon>
        <taxon>Pseudomonadota</taxon>
        <taxon>Betaproteobacteria</taxon>
        <taxon>Burkholderiales</taxon>
        <taxon>Oxalobacteraceae</taxon>
        <taxon>Telluria group</taxon>
        <taxon>Massilia</taxon>
    </lineage>
</organism>
<dbReference type="CDD" id="cd01949">
    <property type="entry name" value="GGDEF"/>
    <property type="match status" value="1"/>
</dbReference>
<comment type="catalytic activity">
    <reaction evidence="2">
        <text>2 GTP = 3',3'-c-di-GMP + 2 diphosphate</text>
        <dbReference type="Rhea" id="RHEA:24898"/>
        <dbReference type="ChEBI" id="CHEBI:33019"/>
        <dbReference type="ChEBI" id="CHEBI:37565"/>
        <dbReference type="ChEBI" id="CHEBI:58805"/>
        <dbReference type="EC" id="2.7.7.65"/>
    </reaction>
</comment>
<evidence type="ECO:0000259" key="3">
    <source>
        <dbReference type="PROSITE" id="PS50887"/>
    </source>
</evidence>
<dbReference type="Pfam" id="PF00990">
    <property type="entry name" value="GGDEF"/>
    <property type="match status" value="1"/>
</dbReference>
<keyword evidence="5" id="KW-1185">Reference proteome</keyword>
<dbReference type="RefSeq" id="WP_379766794.1">
    <property type="nucleotide sequence ID" value="NZ_JBHSMZ010000001.1"/>
</dbReference>
<dbReference type="EMBL" id="JBHSMZ010000001">
    <property type="protein sequence ID" value="MFC5547467.1"/>
    <property type="molecule type" value="Genomic_DNA"/>
</dbReference>
<evidence type="ECO:0000313" key="5">
    <source>
        <dbReference type="Proteomes" id="UP001596086"/>
    </source>
</evidence>
<evidence type="ECO:0000313" key="4">
    <source>
        <dbReference type="EMBL" id="MFC5547467.1"/>
    </source>
</evidence>
<feature type="domain" description="GGDEF" evidence="3">
    <location>
        <begin position="361"/>
        <end position="490"/>
    </location>
</feature>
<dbReference type="NCBIfam" id="TIGR00254">
    <property type="entry name" value="GGDEF"/>
    <property type="match status" value="1"/>
</dbReference>
<accession>A0ABW0RS35</accession>
<name>A0ABW0RS35_9BURK</name>
<proteinExistence type="predicted"/>
<dbReference type="Gene3D" id="3.30.70.270">
    <property type="match status" value="1"/>
</dbReference>
<gene>
    <name evidence="4" type="ORF">ACFPO9_02920</name>
</gene>
<dbReference type="EC" id="2.7.7.65" evidence="1"/>
<dbReference type="SMART" id="SM00267">
    <property type="entry name" value="GGDEF"/>
    <property type="match status" value="1"/>
</dbReference>
<dbReference type="Proteomes" id="UP001596086">
    <property type="component" value="Unassembled WGS sequence"/>
</dbReference>
<dbReference type="InterPro" id="IPR000160">
    <property type="entry name" value="GGDEF_dom"/>
</dbReference>
<evidence type="ECO:0000256" key="1">
    <source>
        <dbReference type="ARBA" id="ARBA00012528"/>
    </source>
</evidence>
<dbReference type="InterPro" id="IPR043128">
    <property type="entry name" value="Rev_trsase/Diguanyl_cyclase"/>
</dbReference>
<evidence type="ECO:0000256" key="2">
    <source>
        <dbReference type="ARBA" id="ARBA00034247"/>
    </source>
</evidence>
<dbReference type="PANTHER" id="PTHR45138:SF9">
    <property type="entry name" value="DIGUANYLATE CYCLASE DGCM-RELATED"/>
    <property type="match status" value="1"/>
</dbReference>
<comment type="caution">
    <text evidence="4">The sequence shown here is derived from an EMBL/GenBank/DDBJ whole genome shotgun (WGS) entry which is preliminary data.</text>
</comment>
<reference evidence="5" key="1">
    <citation type="journal article" date="2019" name="Int. J. Syst. Evol. Microbiol.">
        <title>The Global Catalogue of Microorganisms (GCM) 10K type strain sequencing project: providing services to taxonomists for standard genome sequencing and annotation.</title>
        <authorList>
            <consortium name="The Broad Institute Genomics Platform"/>
            <consortium name="The Broad Institute Genome Sequencing Center for Infectious Disease"/>
            <person name="Wu L."/>
            <person name="Ma J."/>
        </authorList>
    </citation>
    <scope>NUCLEOTIDE SEQUENCE [LARGE SCALE GENOMIC DNA]</scope>
    <source>
        <strain evidence="5">CGMCC 4.5798</strain>
    </source>
</reference>
<dbReference type="PROSITE" id="PS50887">
    <property type="entry name" value="GGDEF"/>
    <property type="match status" value="1"/>
</dbReference>